<dbReference type="AlphaFoldDB" id="A0A6M2E3G9"/>
<comment type="subcellular location">
    <subcellularLocation>
        <location evidence="1">Nucleus</location>
    </subcellularLocation>
</comment>
<dbReference type="InterPro" id="IPR008979">
    <property type="entry name" value="Galactose-bd-like_sf"/>
</dbReference>
<evidence type="ECO:0000256" key="4">
    <source>
        <dbReference type="ARBA" id="ARBA00023242"/>
    </source>
</evidence>
<reference evidence="6" key="1">
    <citation type="submission" date="2019-12" db="EMBL/GenBank/DDBJ databases">
        <title>The sialotranscriptome of the gopher-tortoise tick, Amblyomma tuberculatum.</title>
        <authorList>
            <person name="Karim S."/>
            <person name="Andersen J."/>
            <person name="Kumar D."/>
            <person name="Adamson S."/>
            <person name="Ennen J."/>
            <person name="Qualis C.P."/>
            <person name="Ribeiro J.M.C."/>
        </authorList>
    </citation>
    <scope>NUCLEOTIDE SEQUENCE</scope>
    <source>
        <strain evidence="6">Removed</strain>
        <tissue evidence="6">Salivary glands</tissue>
    </source>
</reference>
<dbReference type="InterPro" id="IPR000421">
    <property type="entry name" value="FA58C"/>
</dbReference>
<evidence type="ECO:0000313" key="6">
    <source>
        <dbReference type="EMBL" id="NOV52934.1"/>
    </source>
</evidence>
<comment type="similarity">
    <text evidence="2">Belongs to the NR2C2AP family.</text>
</comment>
<evidence type="ECO:0000256" key="3">
    <source>
        <dbReference type="ARBA" id="ARBA00019956"/>
    </source>
</evidence>
<dbReference type="EMBL" id="GIDH01000991">
    <property type="protein sequence ID" value="NOV52934.1"/>
    <property type="molecule type" value="Transcribed_RNA"/>
</dbReference>
<organism evidence="6">
    <name type="scientific">Amblyomma tuberculatum</name>
    <dbReference type="NCBI Taxonomy" id="48802"/>
    <lineage>
        <taxon>Eukaryota</taxon>
        <taxon>Metazoa</taxon>
        <taxon>Ecdysozoa</taxon>
        <taxon>Arthropoda</taxon>
        <taxon>Chelicerata</taxon>
        <taxon>Arachnida</taxon>
        <taxon>Acari</taxon>
        <taxon>Parasitiformes</taxon>
        <taxon>Ixodida</taxon>
        <taxon>Ixodoidea</taxon>
        <taxon>Ixodidae</taxon>
        <taxon>Amblyomminae</taxon>
        <taxon>Amblyomma</taxon>
    </lineage>
</organism>
<evidence type="ECO:0000256" key="1">
    <source>
        <dbReference type="ARBA" id="ARBA00004123"/>
    </source>
</evidence>
<dbReference type="FunFam" id="2.60.120.260:FF:000070">
    <property type="entry name" value="Nuclear receptor 2C2-associated protein"/>
    <property type="match status" value="1"/>
</dbReference>
<proteinExistence type="inferred from homology"/>
<dbReference type="GO" id="GO:0005634">
    <property type="term" value="C:nucleus"/>
    <property type="evidence" value="ECO:0007669"/>
    <property type="project" value="UniProtKB-SubCell"/>
</dbReference>
<evidence type="ECO:0000256" key="2">
    <source>
        <dbReference type="ARBA" id="ARBA00009556"/>
    </source>
</evidence>
<name>A0A6M2E3G9_9ACAR</name>
<evidence type="ECO:0000259" key="5">
    <source>
        <dbReference type="PROSITE" id="PS50022"/>
    </source>
</evidence>
<dbReference type="SUPFAM" id="SSF49785">
    <property type="entry name" value="Galactose-binding domain-like"/>
    <property type="match status" value="1"/>
</dbReference>
<keyword evidence="6" id="KW-0675">Receptor</keyword>
<keyword evidence="4" id="KW-0539">Nucleus</keyword>
<protein>
    <recommendedName>
        <fullName evidence="3">Nuclear receptor 2C2-associated protein</fullName>
    </recommendedName>
</protein>
<dbReference type="Gene3D" id="2.60.120.260">
    <property type="entry name" value="Galactose-binding domain-like"/>
    <property type="match status" value="1"/>
</dbReference>
<dbReference type="PROSITE" id="PS50022">
    <property type="entry name" value="FA58C_3"/>
    <property type="match status" value="1"/>
</dbReference>
<sequence>MANLIDEHTKIRVSSVLNRDTTNFGKKHLIDGNGDTCWNSDQGTPQWVCLDFNNPVVPSEVQLQFQGGFAGKEVKVEAVDAISDTTTRTDIFPEDNNALQTFPLQLDTPIKRLRIVFRTGTDMFGRIVLYHLALIGKNRQ</sequence>
<accession>A0A6M2E3G9</accession>
<feature type="domain" description="F5/8 type C" evidence="5">
    <location>
        <begin position="1"/>
        <end position="64"/>
    </location>
</feature>
<dbReference type="Pfam" id="PF22633">
    <property type="entry name" value="F5_F8_type_C_2"/>
    <property type="match status" value="1"/>
</dbReference>